<dbReference type="Pfam" id="PF13411">
    <property type="entry name" value="MerR_1"/>
    <property type="match status" value="1"/>
</dbReference>
<evidence type="ECO:0000259" key="6">
    <source>
        <dbReference type="PROSITE" id="PS50937"/>
    </source>
</evidence>
<dbReference type="PANTHER" id="PTHR30204:SF90">
    <property type="entry name" value="HTH-TYPE TRANSCRIPTIONAL ACTIVATOR MTA"/>
    <property type="match status" value="1"/>
</dbReference>
<dbReference type="InterPro" id="IPR009061">
    <property type="entry name" value="DNA-bd_dom_put_sf"/>
</dbReference>
<dbReference type="Proteomes" id="UP000286287">
    <property type="component" value="Unassembled WGS sequence"/>
</dbReference>
<gene>
    <name evidence="7" type="ORF">D3875_14890</name>
</gene>
<evidence type="ECO:0000313" key="8">
    <source>
        <dbReference type="Proteomes" id="UP000286287"/>
    </source>
</evidence>
<dbReference type="InterPro" id="IPR036244">
    <property type="entry name" value="TipA-like_antibiotic-bd"/>
</dbReference>
<name>A0A418V946_9DEIO</name>
<dbReference type="OrthoDB" id="9814833at2"/>
<sequence length="261" mass="29423">MTSAGEAPWTVGEVAEWTRLSIRTLHHYDDIGLLVPSERSEANYRLYTPADVTRLYRILTYRDLGFALSEIMRLLSADAAEEQAALALQAALLQEQISQAQAKLRAVTSLLNAGRTGEGARSMNKEEMSELFGGFDHTQYENEVRERWGDSEAYRQSAQRLKGYSPADLERLKQEGTELNAKYVALMETGVPADSPQAAQVAEAHRAYFHRWFYDCSPEMLRGVSSMWVNDPRFTRNIDKVREGLAAYQHAAVQAWASRQG</sequence>
<feature type="domain" description="HTH merR-type" evidence="6">
    <location>
        <begin position="8"/>
        <end position="77"/>
    </location>
</feature>
<evidence type="ECO:0000256" key="1">
    <source>
        <dbReference type="ARBA" id="ARBA00023015"/>
    </source>
</evidence>
<evidence type="ECO:0000256" key="5">
    <source>
        <dbReference type="SAM" id="Coils"/>
    </source>
</evidence>
<dbReference type="SUPFAM" id="SSF46955">
    <property type="entry name" value="Putative DNA-binding domain"/>
    <property type="match status" value="1"/>
</dbReference>
<dbReference type="CDD" id="cd01106">
    <property type="entry name" value="HTH_TipAL-Mta"/>
    <property type="match status" value="1"/>
</dbReference>
<feature type="coiled-coil region" evidence="5">
    <location>
        <begin position="83"/>
        <end position="110"/>
    </location>
</feature>
<evidence type="ECO:0000256" key="4">
    <source>
        <dbReference type="ARBA" id="ARBA00023163"/>
    </source>
</evidence>
<dbReference type="RefSeq" id="WP_119764966.1">
    <property type="nucleotide sequence ID" value="NZ_QYUJ01000014.1"/>
</dbReference>
<dbReference type="EMBL" id="QYUJ01000014">
    <property type="protein sequence ID" value="RJF72635.1"/>
    <property type="molecule type" value="Genomic_DNA"/>
</dbReference>
<dbReference type="Gene3D" id="1.10.490.50">
    <property type="entry name" value="Antibiotic binding domain of TipA-like multidrug resistance regulators"/>
    <property type="match status" value="1"/>
</dbReference>
<reference evidence="7 8" key="1">
    <citation type="submission" date="2018-09" db="EMBL/GenBank/DDBJ databases">
        <authorList>
            <person name="Zhu H."/>
        </authorList>
    </citation>
    <scope>NUCLEOTIDE SEQUENCE [LARGE SCALE GENOMIC DNA]</scope>
    <source>
        <strain evidence="7 8">K2S05-167</strain>
    </source>
</reference>
<dbReference type="InterPro" id="IPR047057">
    <property type="entry name" value="MerR_fam"/>
</dbReference>
<dbReference type="AlphaFoldDB" id="A0A418V946"/>
<dbReference type="InterPro" id="IPR012925">
    <property type="entry name" value="TipAS_dom"/>
</dbReference>
<comment type="caution">
    <text evidence="7">The sequence shown here is derived from an EMBL/GenBank/DDBJ whole genome shotgun (WGS) entry which is preliminary data.</text>
</comment>
<organism evidence="7 8">
    <name type="scientific">Deinococcus cavernae</name>
    <dbReference type="NCBI Taxonomy" id="2320857"/>
    <lineage>
        <taxon>Bacteria</taxon>
        <taxon>Thermotogati</taxon>
        <taxon>Deinococcota</taxon>
        <taxon>Deinococci</taxon>
        <taxon>Deinococcales</taxon>
        <taxon>Deinococcaceae</taxon>
        <taxon>Deinococcus</taxon>
    </lineage>
</organism>
<keyword evidence="8" id="KW-1185">Reference proteome</keyword>
<dbReference type="GO" id="GO:0003677">
    <property type="term" value="F:DNA binding"/>
    <property type="evidence" value="ECO:0007669"/>
    <property type="project" value="UniProtKB-KW"/>
</dbReference>
<dbReference type="SMART" id="SM00422">
    <property type="entry name" value="HTH_MERR"/>
    <property type="match status" value="1"/>
</dbReference>
<dbReference type="Pfam" id="PF07739">
    <property type="entry name" value="TipAS"/>
    <property type="match status" value="1"/>
</dbReference>
<keyword evidence="5" id="KW-0175">Coiled coil</keyword>
<dbReference type="PROSITE" id="PS00552">
    <property type="entry name" value="HTH_MERR_1"/>
    <property type="match status" value="1"/>
</dbReference>
<evidence type="ECO:0000313" key="7">
    <source>
        <dbReference type="EMBL" id="RJF72635.1"/>
    </source>
</evidence>
<dbReference type="GO" id="GO:0003700">
    <property type="term" value="F:DNA-binding transcription factor activity"/>
    <property type="evidence" value="ECO:0007669"/>
    <property type="project" value="InterPro"/>
</dbReference>
<evidence type="ECO:0000256" key="2">
    <source>
        <dbReference type="ARBA" id="ARBA00023125"/>
    </source>
</evidence>
<dbReference type="Gene3D" id="1.10.1660.10">
    <property type="match status" value="1"/>
</dbReference>
<protein>
    <submittedName>
        <fullName evidence="7">MerR family transcriptional regulator</fullName>
    </submittedName>
</protein>
<dbReference type="PROSITE" id="PS50937">
    <property type="entry name" value="HTH_MERR_2"/>
    <property type="match status" value="1"/>
</dbReference>
<keyword evidence="3" id="KW-0010">Activator</keyword>
<accession>A0A418V946</accession>
<dbReference type="PANTHER" id="PTHR30204">
    <property type="entry name" value="REDOX-CYCLING DRUG-SENSING TRANSCRIPTIONAL ACTIVATOR SOXR"/>
    <property type="match status" value="1"/>
</dbReference>
<keyword evidence="1" id="KW-0805">Transcription regulation</keyword>
<proteinExistence type="predicted"/>
<dbReference type="SUPFAM" id="SSF89082">
    <property type="entry name" value="Antibiotic binding domain of TipA-like multidrug resistance regulators"/>
    <property type="match status" value="1"/>
</dbReference>
<evidence type="ECO:0000256" key="3">
    <source>
        <dbReference type="ARBA" id="ARBA00023159"/>
    </source>
</evidence>
<dbReference type="PRINTS" id="PR00040">
    <property type="entry name" value="HTHMERR"/>
</dbReference>
<keyword evidence="2" id="KW-0238">DNA-binding</keyword>
<keyword evidence="4" id="KW-0804">Transcription</keyword>
<dbReference type="InterPro" id="IPR000551">
    <property type="entry name" value="MerR-type_HTH_dom"/>
</dbReference>